<feature type="region of interest" description="Disordered" evidence="6">
    <location>
        <begin position="227"/>
        <end position="265"/>
    </location>
</feature>
<keyword evidence="3" id="KW-0238">DNA-binding</keyword>
<feature type="compositionally biased region" description="Low complexity" evidence="6">
    <location>
        <begin position="254"/>
        <end position="265"/>
    </location>
</feature>
<dbReference type="NCBIfam" id="TIGR00229">
    <property type="entry name" value="sensory_box"/>
    <property type="match status" value="1"/>
</dbReference>
<dbReference type="PROSITE" id="PS50112">
    <property type="entry name" value="PAS"/>
    <property type="match status" value="1"/>
</dbReference>
<keyword evidence="9" id="KW-1185">Reference proteome</keyword>
<evidence type="ECO:0000256" key="2">
    <source>
        <dbReference type="ARBA" id="ARBA00023015"/>
    </source>
</evidence>
<sequence length="567" mass="62045">METVFITIHDLSLDARIKFCSESIEYILGYSPAEVRGKSCWEYFHPEEIPFAKDIHSRGIALDKAASLNYCRIKNKSGDWVGCECVFTVVHDVIIGCTAVYSASPKAQQRAIDSHHVRKVFSSAPRDPRYHMLSYLSSKFYQEPKVHEREPRAALFLNRFTRTSSIMYATTGVREILGLEPDQITGQSFYYMIDEGCLQDSVTCLETAKSNDSIAYLRFKYRNPLQQPSRAHSVTMSDMEESDEEDGGVAIPQSRSSGSMRTSMTPQPDVAAVLDRGVHSSDSVPQLNGTTHNLETATTNGVNGHHANDPHRSSSDQSMDQAQAARDALFDREPGNNSTSTTNTTPDEQVLELEAVISCTSDGLVVVLRKARALVPPAMSDVATPDFDNGIFATPWASSPVLPTSIQQASAMPNVGFPSMPDPAEAGLMAAIRDVAVFAWSLTGINGSLAEYAKGEPIGDATPPGGLAIWDPNATSELHEEVNGFSGSRHRPISSMGEPQPRGKEKADSTTSSDDEVVYKRALTMTPWRRPKRRAHDDAFGEDTGNDADGEDDSRRKKKISKSSIGN</sequence>
<feature type="compositionally biased region" description="Polar residues" evidence="6">
    <location>
        <begin position="280"/>
        <end position="302"/>
    </location>
</feature>
<feature type="region of interest" description="Disordered" evidence="6">
    <location>
        <begin position="480"/>
        <end position="567"/>
    </location>
</feature>
<gene>
    <name evidence="8" type="ORF">AB675_10248</name>
</gene>
<accession>A0A0N1HPW7</accession>
<dbReference type="InterPro" id="IPR035965">
    <property type="entry name" value="PAS-like_dom_sf"/>
</dbReference>
<dbReference type="OrthoDB" id="411251at2759"/>
<organism evidence="8 9">
    <name type="scientific">Cyphellophora attinorum</name>
    <dbReference type="NCBI Taxonomy" id="1664694"/>
    <lineage>
        <taxon>Eukaryota</taxon>
        <taxon>Fungi</taxon>
        <taxon>Dikarya</taxon>
        <taxon>Ascomycota</taxon>
        <taxon>Pezizomycotina</taxon>
        <taxon>Eurotiomycetes</taxon>
        <taxon>Chaetothyriomycetidae</taxon>
        <taxon>Chaetothyriales</taxon>
        <taxon>Cyphellophoraceae</taxon>
        <taxon>Cyphellophora</taxon>
    </lineage>
</organism>
<dbReference type="GeneID" id="28730885"/>
<feature type="compositionally biased region" description="Low complexity" evidence="6">
    <location>
        <begin position="315"/>
        <end position="325"/>
    </location>
</feature>
<proteinExistence type="predicted"/>
<dbReference type="GO" id="GO:0000981">
    <property type="term" value="F:DNA-binding transcription factor activity, RNA polymerase II-specific"/>
    <property type="evidence" value="ECO:0007669"/>
    <property type="project" value="TreeGrafter"/>
</dbReference>
<keyword evidence="5" id="KW-0539">Nucleus</keyword>
<protein>
    <recommendedName>
        <fullName evidence="7">PAS domain-containing protein</fullName>
    </recommendedName>
</protein>
<dbReference type="Pfam" id="PF08447">
    <property type="entry name" value="PAS_3"/>
    <property type="match status" value="1"/>
</dbReference>
<feature type="domain" description="PAS" evidence="7">
    <location>
        <begin position="1"/>
        <end position="63"/>
    </location>
</feature>
<evidence type="ECO:0000259" key="7">
    <source>
        <dbReference type="PROSITE" id="PS50112"/>
    </source>
</evidence>
<dbReference type="EMBL" id="LFJN01000024">
    <property type="protein sequence ID" value="KPI37374.1"/>
    <property type="molecule type" value="Genomic_DNA"/>
</dbReference>
<evidence type="ECO:0000313" key="9">
    <source>
        <dbReference type="Proteomes" id="UP000038010"/>
    </source>
</evidence>
<dbReference type="RefSeq" id="XP_017997337.1">
    <property type="nucleotide sequence ID" value="XM_018139005.1"/>
</dbReference>
<dbReference type="AlphaFoldDB" id="A0A0N1HPW7"/>
<dbReference type="Gene3D" id="3.30.450.20">
    <property type="entry name" value="PAS domain"/>
    <property type="match status" value="1"/>
</dbReference>
<dbReference type="PANTHER" id="PTHR23043:SF17">
    <property type="entry name" value="PROTEIN SIMILAR"/>
    <property type="match status" value="1"/>
</dbReference>
<dbReference type="InterPro" id="IPR013655">
    <property type="entry name" value="PAS_fold_3"/>
</dbReference>
<dbReference type="PANTHER" id="PTHR23043">
    <property type="entry name" value="HYPOXIA-INDUCIBLE FACTOR 1 ALPHA"/>
    <property type="match status" value="1"/>
</dbReference>
<feature type="compositionally biased region" description="Acidic residues" evidence="6">
    <location>
        <begin position="540"/>
        <end position="552"/>
    </location>
</feature>
<evidence type="ECO:0000256" key="5">
    <source>
        <dbReference type="ARBA" id="ARBA00023242"/>
    </source>
</evidence>
<evidence type="ECO:0000256" key="4">
    <source>
        <dbReference type="ARBA" id="ARBA00023163"/>
    </source>
</evidence>
<comment type="caution">
    <text evidence="8">The sequence shown here is derived from an EMBL/GenBank/DDBJ whole genome shotgun (WGS) entry which is preliminary data.</text>
</comment>
<feature type="compositionally biased region" description="Acidic residues" evidence="6">
    <location>
        <begin position="238"/>
        <end position="247"/>
    </location>
</feature>
<keyword evidence="4" id="KW-0804">Transcription</keyword>
<feature type="region of interest" description="Disordered" evidence="6">
    <location>
        <begin position="280"/>
        <end position="325"/>
    </location>
</feature>
<evidence type="ECO:0000256" key="6">
    <source>
        <dbReference type="SAM" id="MobiDB-lite"/>
    </source>
</evidence>
<dbReference type="STRING" id="1664694.A0A0N1HPW7"/>
<name>A0A0N1HPW7_9EURO</name>
<comment type="subcellular location">
    <subcellularLocation>
        <location evidence="1">Nucleus</location>
    </subcellularLocation>
</comment>
<evidence type="ECO:0000256" key="3">
    <source>
        <dbReference type="ARBA" id="ARBA00023125"/>
    </source>
</evidence>
<dbReference type="Proteomes" id="UP000038010">
    <property type="component" value="Unassembled WGS sequence"/>
</dbReference>
<dbReference type="SMART" id="SM00091">
    <property type="entry name" value="PAS"/>
    <property type="match status" value="2"/>
</dbReference>
<dbReference type="CDD" id="cd00130">
    <property type="entry name" value="PAS"/>
    <property type="match status" value="2"/>
</dbReference>
<dbReference type="GO" id="GO:0000977">
    <property type="term" value="F:RNA polymerase II transcription regulatory region sequence-specific DNA binding"/>
    <property type="evidence" value="ECO:0007669"/>
    <property type="project" value="TreeGrafter"/>
</dbReference>
<evidence type="ECO:0000313" key="8">
    <source>
        <dbReference type="EMBL" id="KPI37374.1"/>
    </source>
</evidence>
<evidence type="ECO:0000256" key="1">
    <source>
        <dbReference type="ARBA" id="ARBA00004123"/>
    </source>
</evidence>
<reference evidence="8 9" key="1">
    <citation type="submission" date="2015-06" db="EMBL/GenBank/DDBJ databases">
        <title>Draft genome of the ant-associated black yeast Phialophora attae CBS 131958.</title>
        <authorList>
            <person name="Moreno L.F."/>
            <person name="Stielow B.J."/>
            <person name="de Hoog S."/>
            <person name="Vicente V.A."/>
            <person name="Weiss V.A."/>
            <person name="de Vries M."/>
            <person name="Cruz L.M."/>
            <person name="Souza E.M."/>
        </authorList>
    </citation>
    <scope>NUCLEOTIDE SEQUENCE [LARGE SCALE GENOMIC DNA]</scope>
    <source>
        <strain evidence="8 9">CBS 131958</strain>
    </source>
</reference>
<dbReference type="SUPFAM" id="SSF55785">
    <property type="entry name" value="PYP-like sensor domain (PAS domain)"/>
    <property type="match status" value="1"/>
</dbReference>
<dbReference type="GO" id="GO:0005634">
    <property type="term" value="C:nucleus"/>
    <property type="evidence" value="ECO:0007669"/>
    <property type="project" value="UniProtKB-SubCell"/>
</dbReference>
<dbReference type="InterPro" id="IPR000014">
    <property type="entry name" value="PAS"/>
</dbReference>
<dbReference type="VEuPathDB" id="FungiDB:AB675_10248"/>
<keyword evidence="2" id="KW-0805">Transcription regulation</keyword>